<name>A0AAX4I686_9PEZI</name>
<dbReference type="RefSeq" id="XP_062776104.1">
    <property type="nucleotide sequence ID" value="XM_062920053.1"/>
</dbReference>
<evidence type="ECO:0000313" key="2">
    <source>
        <dbReference type="EMBL" id="WQF78880.1"/>
    </source>
</evidence>
<organism evidence="2 3">
    <name type="scientific">Colletotrichum destructivum</name>
    <dbReference type="NCBI Taxonomy" id="34406"/>
    <lineage>
        <taxon>Eukaryota</taxon>
        <taxon>Fungi</taxon>
        <taxon>Dikarya</taxon>
        <taxon>Ascomycota</taxon>
        <taxon>Pezizomycotina</taxon>
        <taxon>Sordariomycetes</taxon>
        <taxon>Hypocreomycetidae</taxon>
        <taxon>Glomerellales</taxon>
        <taxon>Glomerellaceae</taxon>
        <taxon>Colletotrichum</taxon>
        <taxon>Colletotrichum destructivum species complex</taxon>
    </lineage>
</organism>
<protein>
    <submittedName>
        <fullName evidence="2">Uncharacterized protein</fullName>
    </submittedName>
</protein>
<feature type="region of interest" description="Disordered" evidence="1">
    <location>
        <begin position="48"/>
        <end position="75"/>
    </location>
</feature>
<proteinExistence type="predicted"/>
<dbReference type="Proteomes" id="UP001322277">
    <property type="component" value="Chromosome 2"/>
</dbReference>
<dbReference type="EMBL" id="CP137306">
    <property type="protein sequence ID" value="WQF78880.1"/>
    <property type="molecule type" value="Genomic_DNA"/>
</dbReference>
<sequence>MAKNRVMKATTTTILVFNLELIGTMSMKEHHLGSCLVVSLETSSNQFETENKRPSITATHHPPCPRVRTGSAGVAGTAGDTAVPVCEVDLQRASKSIPLSNHRIGKPFDKLSSTPNTELVRGIQHLGKLGGASAHKLLRSAYETGQSSKRSRNSRLSLTAAYVEGSRRRSLM</sequence>
<dbReference type="KEGG" id="cdet:87940397"/>
<gene>
    <name evidence="2" type="ORF">CDEST_03894</name>
</gene>
<dbReference type="GeneID" id="87940397"/>
<accession>A0AAX4I686</accession>
<feature type="compositionally biased region" description="Polar residues" evidence="1">
    <location>
        <begin position="48"/>
        <end position="58"/>
    </location>
</feature>
<reference evidence="3" key="1">
    <citation type="journal article" date="2023" name="bioRxiv">
        <title>Complete genome of the Medicago anthracnose fungus, Colletotrichum destructivum, reveals a mini-chromosome-like region within a core chromosome.</title>
        <authorList>
            <person name="Lapalu N."/>
            <person name="Simon A."/>
            <person name="Lu A."/>
            <person name="Plaumann P.-L."/>
            <person name="Amselem J."/>
            <person name="Pigne S."/>
            <person name="Auger A."/>
            <person name="Koch C."/>
            <person name="Dallery J.-F."/>
            <person name="O'Connell R.J."/>
        </authorList>
    </citation>
    <scope>NUCLEOTIDE SEQUENCE [LARGE SCALE GENOMIC DNA]</scope>
    <source>
        <strain evidence="3">CBS 520.97</strain>
    </source>
</reference>
<evidence type="ECO:0000313" key="3">
    <source>
        <dbReference type="Proteomes" id="UP001322277"/>
    </source>
</evidence>
<dbReference type="AlphaFoldDB" id="A0AAX4I686"/>
<keyword evidence="3" id="KW-1185">Reference proteome</keyword>
<evidence type="ECO:0000256" key="1">
    <source>
        <dbReference type="SAM" id="MobiDB-lite"/>
    </source>
</evidence>